<dbReference type="RefSeq" id="WP_149822065.1">
    <property type="nucleotide sequence ID" value="NZ_VUOA01000047.1"/>
</dbReference>
<dbReference type="AlphaFoldDB" id="A0A5B2V7M4"/>
<dbReference type="OrthoDB" id="5343971at2"/>
<proteinExistence type="predicted"/>
<gene>
    <name evidence="1" type="ORF">F0L46_23555</name>
</gene>
<accession>A0A5B2V7M4</accession>
<dbReference type="Gene3D" id="3.30.70.100">
    <property type="match status" value="1"/>
</dbReference>
<sequence length="69" mass="7757">MTTPRSSTSVLVTYQGTSQTRFDRHYYVGHHPPLVMSAWHRYVLESLAAFFPAVTPSRTVTTSFPGVRA</sequence>
<reference evidence="1 2" key="1">
    <citation type="submission" date="2019-09" db="EMBL/GenBank/DDBJ databases">
        <title>Salinarimonas rosea gen. nov., sp. nov., a new member of the a-2 subgroup of the Proteobacteria.</title>
        <authorList>
            <person name="Liu J."/>
        </authorList>
    </citation>
    <scope>NUCLEOTIDE SEQUENCE [LARGE SCALE GENOMIC DNA]</scope>
    <source>
        <strain evidence="1 2">BN140002</strain>
    </source>
</reference>
<dbReference type="Proteomes" id="UP000323142">
    <property type="component" value="Unassembled WGS sequence"/>
</dbReference>
<name>A0A5B2V7M4_9HYPH</name>
<reference evidence="1 2" key="2">
    <citation type="submission" date="2019-09" db="EMBL/GenBank/DDBJ databases">
        <authorList>
            <person name="Jin C."/>
        </authorList>
    </citation>
    <scope>NUCLEOTIDE SEQUENCE [LARGE SCALE GENOMIC DNA]</scope>
    <source>
        <strain evidence="1 2">BN140002</strain>
    </source>
</reference>
<organism evidence="1 2">
    <name type="scientific">Salinarimonas soli</name>
    <dbReference type="NCBI Taxonomy" id="1638099"/>
    <lineage>
        <taxon>Bacteria</taxon>
        <taxon>Pseudomonadati</taxon>
        <taxon>Pseudomonadota</taxon>
        <taxon>Alphaproteobacteria</taxon>
        <taxon>Hyphomicrobiales</taxon>
        <taxon>Salinarimonadaceae</taxon>
        <taxon>Salinarimonas</taxon>
    </lineage>
</organism>
<comment type="caution">
    <text evidence="1">The sequence shown here is derived from an EMBL/GenBank/DDBJ whole genome shotgun (WGS) entry which is preliminary data.</text>
</comment>
<keyword evidence="2" id="KW-1185">Reference proteome</keyword>
<evidence type="ECO:0000313" key="2">
    <source>
        <dbReference type="Proteomes" id="UP000323142"/>
    </source>
</evidence>
<evidence type="ECO:0000313" key="1">
    <source>
        <dbReference type="EMBL" id="KAA2234585.1"/>
    </source>
</evidence>
<dbReference type="EMBL" id="VUOA01000047">
    <property type="protein sequence ID" value="KAA2234585.1"/>
    <property type="molecule type" value="Genomic_DNA"/>
</dbReference>
<protein>
    <recommendedName>
        <fullName evidence="3">EthD domain-containing protein</fullName>
    </recommendedName>
</protein>
<evidence type="ECO:0008006" key="3">
    <source>
        <dbReference type="Google" id="ProtNLM"/>
    </source>
</evidence>